<dbReference type="GO" id="GO:0046872">
    <property type="term" value="F:metal ion binding"/>
    <property type="evidence" value="ECO:0007669"/>
    <property type="project" value="UniProtKB-KW"/>
</dbReference>
<feature type="non-terminal residue" evidence="5">
    <location>
        <position position="144"/>
    </location>
</feature>
<reference evidence="5 6" key="1">
    <citation type="submission" date="2023-11" db="EMBL/GenBank/DDBJ databases">
        <title>Halocaridina rubra genome assembly.</title>
        <authorList>
            <person name="Smith C."/>
        </authorList>
    </citation>
    <scope>NUCLEOTIDE SEQUENCE [LARGE SCALE GENOMIC DNA]</scope>
    <source>
        <strain evidence="5">EP-1</strain>
        <tissue evidence="5">Whole</tissue>
    </source>
</reference>
<dbReference type="NCBIfam" id="TIGR01494">
    <property type="entry name" value="ATPase_P-type"/>
    <property type="match status" value="1"/>
</dbReference>
<dbReference type="GO" id="GO:0140326">
    <property type="term" value="F:ATPase-coupled intramembrane lipid transporter activity"/>
    <property type="evidence" value="ECO:0007669"/>
    <property type="project" value="TreeGrafter"/>
</dbReference>
<dbReference type="GO" id="GO:0045332">
    <property type="term" value="P:phospholipid translocation"/>
    <property type="evidence" value="ECO:0007669"/>
    <property type="project" value="TreeGrafter"/>
</dbReference>
<dbReference type="PANTHER" id="PTHR24092">
    <property type="entry name" value="PROBABLE PHOSPHOLIPID-TRANSPORTING ATPASE"/>
    <property type="match status" value="1"/>
</dbReference>
<dbReference type="GO" id="GO:0005524">
    <property type="term" value="F:ATP binding"/>
    <property type="evidence" value="ECO:0007669"/>
    <property type="project" value="InterPro"/>
</dbReference>
<dbReference type="PANTHER" id="PTHR24092:SF150">
    <property type="entry name" value="PHOSPHOLIPID-TRANSPORTING ATPASE"/>
    <property type="match status" value="1"/>
</dbReference>
<dbReference type="Proteomes" id="UP001381693">
    <property type="component" value="Unassembled WGS sequence"/>
</dbReference>
<dbReference type="InterPro" id="IPR036412">
    <property type="entry name" value="HAD-like_sf"/>
</dbReference>
<keyword evidence="3" id="KW-0460">Magnesium</keyword>
<organism evidence="5 6">
    <name type="scientific">Halocaridina rubra</name>
    <name type="common">Hawaiian red shrimp</name>
    <dbReference type="NCBI Taxonomy" id="373956"/>
    <lineage>
        <taxon>Eukaryota</taxon>
        <taxon>Metazoa</taxon>
        <taxon>Ecdysozoa</taxon>
        <taxon>Arthropoda</taxon>
        <taxon>Crustacea</taxon>
        <taxon>Multicrustacea</taxon>
        <taxon>Malacostraca</taxon>
        <taxon>Eumalacostraca</taxon>
        <taxon>Eucarida</taxon>
        <taxon>Decapoda</taxon>
        <taxon>Pleocyemata</taxon>
        <taxon>Caridea</taxon>
        <taxon>Atyoidea</taxon>
        <taxon>Atyidae</taxon>
        <taxon>Halocaridina</taxon>
    </lineage>
</organism>
<comment type="caution">
    <text evidence="5">The sequence shown here is derived from an EMBL/GenBank/DDBJ whole genome shotgun (WGS) entry which is preliminary data.</text>
</comment>
<evidence type="ECO:0000256" key="1">
    <source>
        <dbReference type="ARBA" id="ARBA00004141"/>
    </source>
</evidence>
<evidence type="ECO:0000256" key="3">
    <source>
        <dbReference type="ARBA" id="ARBA00022842"/>
    </source>
</evidence>
<dbReference type="InterPro" id="IPR001757">
    <property type="entry name" value="P_typ_ATPase"/>
</dbReference>
<protein>
    <submittedName>
        <fullName evidence="5">Phospholipid-transporting ATPase IA</fullName>
    </submittedName>
</protein>
<evidence type="ECO:0000313" key="5">
    <source>
        <dbReference type="EMBL" id="KAK7013611.1"/>
    </source>
</evidence>
<dbReference type="InterPro" id="IPR023214">
    <property type="entry name" value="HAD_sf"/>
</dbReference>
<proteinExistence type="predicted"/>
<keyword evidence="6" id="KW-1185">Reference proteome</keyword>
<dbReference type="Pfam" id="PF16212">
    <property type="entry name" value="PhoLip_ATPase_C"/>
    <property type="match status" value="1"/>
</dbReference>
<dbReference type="GO" id="GO:0005802">
    <property type="term" value="C:trans-Golgi network"/>
    <property type="evidence" value="ECO:0007669"/>
    <property type="project" value="TreeGrafter"/>
</dbReference>
<dbReference type="InterPro" id="IPR032630">
    <property type="entry name" value="P_typ_ATPase_c"/>
</dbReference>
<keyword evidence="2" id="KW-0479">Metal-binding</keyword>
<comment type="subcellular location">
    <subcellularLocation>
        <location evidence="1">Membrane</location>
        <topology evidence="1">Multi-pass membrane protein</topology>
    </subcellularLocation>
</comment>
<evidence type="ECO:0000256" key="2">
    <source>
        <dbReference type="ARBA" id="ARBA00022723"/>
    </source>
</evidence>
<name>A0AAN8WEN4_HALRR</name>
<gene>
    <name evidence="5" type="primary">ATP8A1_3</name>
    <name evidence="5" type="ORF">SK128_023658</name>
</gene>
<evidence type="ECO:0000259" key="4">
    <source>
        <dbReference type="Pfam" id="PF16212"/>
    </source>
</evidence>
<dbReference type="Gene3D" id="3.40.50.1000">
    <property type="entry name" value="HAD superfamily/HAD-like"/>
    <property type="match status" value="1"/>
</dbReference>
<accession>A0AAN8WEN4</accession>
<dbReference type="GO" id="GO:0016887">
    <property type="term" value="F:ATP hydrolysis activity"/>
    <property type="evidence" value="ECO:0007669"/>
    <property type="project" value="InterPro"/>
</dbReference>
<dbReference type="AlphaFoldDB" id="A0AAN8WEN4"/>
<feature type="domain" description="P-type ATPase C-terminal" evidence="4">
    <location>
        <begin position="82"/>
        <end position="144"/>
    </location>
</feature>
<evidence type="ECO:0000313" key="6">
    <source>
        <dbReference type="Proteomes" id="UP001381693"/>
    </source>
</evidence>
<dbReference type="GO" id="GO:0005886">
    <property type="term" value="C:plasma membrane"/>
    <property type="evidence" value="ECO:0007669"/>
    <property type="project" value="TreeGrafter"/>
</dbReference>
<sequence>MRTQTCTRSHTHTTIIHGITYYDDINHLNNMSHISNQNVVELLTRETGSVTLAIGDGANDVAMIQKANVGVGIAGLEGLQAACASDYAIGQFRFLARLLFVHGAWNYSRLCKVILYSFYKNICLYVIELWWAAMSGWSGQVLFE</sequence>
<dbReference type="SUPFAM" id="SSF56784">
    <property type="entry name" value="HAD-like"/>
    <property type="match status" value="1"/>
</dbReference>
<dbReference type="EMBL" id="JAXCGZ010023322">
    <property type="protein sequence ID" value="KAK7013611.1"/>
    <property type="molecule type" value="Genomic_DNA"/>
</dbReference>